<dbReference type="InterPro" id="IPR021401">
    <property type="entry name" value="DUF3040"/>
</dbReference>
<gene>
    <name evidence="2" type="ORF">QF035_010281</name>
</gene>
<evidence type="ECO:0000256" key="1">
    <source>
        <dbReference type="SAM" id="Phobius"/>
    </source>
</evidence>
<evidence type="ECO:0000313" key="2">
    <source>
        <dbReference type="EMBL" id="MDQ1032699.1"/>
    </source>
</evidence>
<organism evidence="2 3">
    <name type="scientific">Streptomyces umbrinus</name>
    <dbReference type="NCBI Taxonomy" id="67370"/>
    <lineage>
        <taxon>Bacteria</taxon>
        <taxon>Bacillati</taxon>
        <taxon>Actinomycetota</taxon>
        <taxon>Actinomycetes</taxon>
        <taxon>Kitasatosporales</taxon>
        <taxon>Streptomycetaceae</taxon>
        <taxon>Streptomyces</taxon>
        <taxon>Streptomyces phaeochromogenes group</taxon>
    </lineage>
</organism>
<keyword evidence="1" id="KW-0472">Membrane</keyword>
<dbReference type="Proteomes" id="UP001230328">
    <property type="component" value="Unassembled WGS sequence"/>
</dbReference>
<keyword evidence="3" id="KW-1185">Reference proteome</keyword>
<keyword evidence="1" id="KW-0812">Transmembrane</keyword>
<protein>
    <recommendedName>
        <fullName evidence="4">DUF3040 domain-containing protein</fullName>
    </recommendedName>
</protein>
<comment type="caution">
    <text evidence="2">The sequence shown here is derived from an EMBL/GenBank/DDBJ whole genome shotgun (WGS) entry which is preliminary data.</text>
</comment>
<dbReference type="EMBL" id="JAUSZI010000002">
    <property type="protein sequence ID" value="MDQ1032699.1"/>
    <property type="molecule type" value="Genomic_DNA"/>
</dbReference>
<feature type="transmembrane region" description="Helical" evidence="1">
    <location>
        <begin position="82"/>
        <end position="102"/>
    </location>
</feature>
<name>A0ABU0TA63_9ACTN</name>
<feature type="transmembrane region" description="Helical" evidence="1">
    <location>
        <begin position="56"/>
        <end position="76"/>
    </location>
</feature>
<proteinExistence type="predicted"/>
<dbReference type="Pfam" id="PF11239">
    <property type="entry name" value="DUF3040"/>
    <property type="match status" value="1"/>
</dbReference>
<sequence length="116" mass="13264">MPQPWTSEVFTVESRNDPDDVALSSHELLALGRIEAELRQDRRLVRRMRHPIARPWLPLSVAALTWTSLLLLVMGILTSNAAALWCLIALWPITLLLAFRMLRRPAGAEDRTRSWP</sequence>
<evidence type="ECO:0000313" key="3">
    <source>
        <dbReference type="Proteomes" id="UP001230328"/>
    </source>
</evidence>
<reference evidence="2 3" key="1">
    <citation type="submission" date="2023-07" db="EMBL/GenBank/DDBJ databases">
        <title>Comparative genomics of wheat-associated soil bacteria to identify genetic determinants of phenazine resistance.</title>
        <authorList>
            <person name="Mouncey N."/>
        </authorList>
    </citation>
    <scope>NUCLEOTIDE SEQUENCE [LARGE SCALE GENOMIC DNA]</scope>
    <source>
        <strain evidence="2 3">V2I4</strain>
    </source>
</reference>
<accession>A0ABU0TA63</accession>
<keyword evidence="1" id="KW-1133">Transmembrane helix</keyword>
<evidence type="ECO:0008006" key="4">
    <source>
        <dbReference type="Google" id="ProtNLM"/>
    </source>
</evidence>